<dbReference type="Proteomes" id="UP001219525">
    <property type="component" value="Unassembled WGS sequence"/>
</dbReference>
<keyword evidence="1" id="KW-0812">Transmembrane</keyword>
<organism evidence="3 4">
    <name type="scientific">Mycena pura</name>
    <dbReference type="NCBI Taxonomy" id="153505"/>
    <lineage>
        <taxon>Eukaryota</taxon>
        <taxon>Fungi</taxon>
        <taxon>Dikarya</taxon>
        <taxon>Basidiomycota</taxon>
        <taxon>Agaricomycotina</taxon>
        <taxon>Agaricomycetes</taxon>
        <taxon>Agaricomycetidae</taxon>
        <taxon>Agaricales</taxon>
        <taxon>Marasmiineae</taxon>
        <taxon>Mycenaceae</taxon>
        <taxon>Mycena</taxon>
    </lineage>
</organism>
<evidence type="ECO:0000313" key="4">
    <source>
        <dbReference type="Proteomes" id="UP001219525"/>
    </source>
</evidence>
<evidence type="ECO:0000259" key="2">
    <source>
        <dbReference type="Pfam" id="PF01262"/>
    </source>
</evidence>
<dbReference type="SUPFAM" id="SSF51971">
    <property type="entry name" value="Nucleotide-binding domain"/>
    <property type="match status" value="1"/>
</dbReference>
<keyword evidence="4" id="KW-1185">Reference proteome</keyword>
<protein>
    <recommendedName>
        <fullName evidence="2">Alanine dehydrogenase/pyridine nucleotide transhydrogenase NAD(H)-binding domain-containing protein</fullName>
    </recommendedName>
</protein>
<evidence type="ECO:0000256" key="1">
    <source>
        <dbReference type="SAM" id="Phobius"/>
    </source>
</evidence>
<dbReference type="EMBL" id="JARJCW010000012">
    <property type="protein sequence ID" value="KAJ7218665.1"/>
    <property type="molecule type" value="Genomic_DNA"/>
</dbReference>
<gene>
    <name evidence="3" type="ORF">GGX14DRAFT_561010</name>
</gene>
<dbReference type="Gene3D" id="3.50.50.60">
    <property type="entry name" value="FAD/NAD(P)-binding domain"/>
    <property type="match status" value="1"/>
</dbReference>
<proteinExistence type="predicted"/>
<name>A0AAD6VP52_9AGAR</name>
<evidence type="ECO:0000313" key="3">
    <source>
        <dbReference type="EMBL" id="KAJ7218665.1"/>
    </source>
</evidence>
<keyword evidence="1" id="KW-1133">Transmembrane helix</keyword>
<sequence>MTRDNGLLLHSSARQATAAPRTAQRRVASRHGHICFAGLHCGASRVRNSNTRLSNFASTSSRITLKMDILHVIVVGGGFAGLSAVRTLLELGKSVLLMDKKSS</sequence>
<keyword evidence="1" id="KW-0472">Membrane</keyword>
<accession>A0AAD6VP52</accession>
<reference evidence="3" key="1">
    <citation type="submission" date="2023-03" db="EMBL/GenBank/DDBJ databases">
        <title>Massive genome expansion in bonnet fungi (Mycena s.s.) driven by repeated elements and novel gene families across ecological guilds.</title>
        <authorList>
            <consortium name="Lawrence Berkeley National Laboratory"/>
            <person name="Harder C.B."/>
            <person name="Miyauchi S."/>
            <person name="Viragh M."/>
            <person name="Kuo A."/>
            <person name="Thoen E."/>
            <person name="Andreopoulos B."/>
            <person name="Lu D."/>
            <person name="Skrede I."/>
            <person name="Drula E."/>
            <person name="Henrissat B."/>
            <person name="Morin E."/>
            <person name="Kohler A."/>
            <person name="Barry K."/>
            <person name="LaButti K."/>
            <person name="Morin E."/>
            <person name="Salamov A."/>
            <person name="Lipzen A."/>
            <person name="Mereny Z."/>
            <person name="Hegedus B."/>
            <person name="Baldrian P."/>
            <person name="Stursova M."/>
            <person name="Weitz H."/>
            <person name="Taylor A."/>
            <person name="Grigoriev I.V."/>
            <person name="Nagy L.G."/>
            <person name="Martin F."/>
            <person name="Kauserud H."/>
        </authorList>
    </citation>
    <scope>NUCLEOTIDE SEQUENCE</scope>
    <source>
        <strain evidence="3">9144</strain>
    </source>
</reference>
<dbReference type="InterPro" id="IPR007698">
    <property type="entry name" value="AlaDH/PNT_NAD(H)-bd"/>
</dbReference>
<feature type="domain" description="Alanine dehydrogenase/pyridine nucleotide transhydrogenase NAD(H)-binding" evidence="2">
    <location>
        <begin position="71"/>
        <end position="101"/>
    </location>
</feature>
<dbReference type="AlphaFoldDB" id="A0AAD6VP52"/>
<feature type="transmembrane region" description="Helical" evidence="1">
    <location>
        <begin position="69"/>
        <end position="89"/>
    </location>
</feature>
<comment type="caution">
    <text evidence="3">The sequence shown here is derived from an EMBL/GenBank/DDBJ whole genome shotgun (WGS) entry which is preliminary data.</text>
</comment>
<dbReference type="Pfam" id="PF01262">
    <property type="entry name" value="AlaDh_PNT_C"/>
    <property type="match status" value="1"/>
</dbReference>
<dbReference type="InterPro" id="IPR036188">
    <property type="entry name" value="FAD/NAD-bd_sf"/>
</dbReference>